<dbReference type="PROSITE" id="PS50262">
    <property type="entry name" value="G_PROTEIN_RECEP_F1_2"/>
    <property type="match status" value="1"/>
</dbReference>
<accession>A0AA88YIW3</accession>
<gene>
    <name evidence="13" type="ORF">FSP39_019361</name>
</gene>
<feature type="transmembrane region" description="Helical" evidence="11">
    <location>
        <begin position="165"/>
        <end position="185"/>
    </location>
</feature>
<dbReference type="PROSITE" id="PS00237">
    <property type="entry name" value="G_PROTEIN_RECEP_F1_1"/>
    <property type="match status" value="1"/>
</dbReference>
<dbReference type="Proteomes" id="UP001186944">
    <property type="component" value="Unassembled WGS sequence"/>
</dbReference>
<dbReference type="SUPFAM" id="SSF81321">
    <property type="entry name" value="Family A G protein-coupled receptor-like"/>
    <property type="match status" value="1"/>
</dbReference>
<keyword evidence="5 10" id="KW-0297">G-protein coupled receptor</keyword>
<dbReference type="InterPro" id="IPR017452">
    <property type="entry name" value="GPCR_Rhodpsn_7TM"/>
</dbReference>
<dbReference type="Pfam" id="PF00001">
    <property type="entry name" value="7tm_1"/>
    <property type="match status" value="1"/>
</dbReference>
<dbReference type="PANTHER" id="PTHR24246">
    <property type="entry name" value="OLFACTORY RECEPTOR AND ADENOSINE RECEPTOR"/>
    <property type="match status" value="1"/>
</dbReference>
<organism evidence="13 14">
    <name type="scientific">Pinctada imbricata</name>
    <name type="common">Atlantic pearl-oyster</name>
    <name type="synonym">Pinctada martensii</name>
    <dbReference type="NCBI Taxonomy" id="66713"/>
    <lineage>
        <taxon>Eukaryota</taxon>
        <taxon>Metazoa</taxon>
        <taxon>Spiralia</taxon>
        <taxon>Lophotrochozoa</taxon>
        <taxon>Mollusca</taxon>
        <taxon>Bivalvia</taxon>
        <taxon>Autobranchia</taxon>
        <taxon>Pteriomorphia</taxon>
        <taxon>Pterioida</taxon>
        <taxon>Pterioidea</taxon>
        <taxon>Pteriidae</taxon>
        <taxon>Pinctada</taxon>
    </lineage>
</organism>
<evidence type="ECO:0000256" key="6">
    <source>
        <dbReference type="ARBA" id="ARBA00023136"/>
    </source>
</evidence>
<feature type="transmembrane region" description="Helical" evidence="11">
    <location>
        <begin position="250"/>
        <end position="274"/>
    </location>
</feature>
<evidence type="ECO:0000313" key="13">
    <source>
        <dbReference type="EMBL" id="KAK3106405.1"/>
    </source>
</evidence>
<keyword evidence="2" id="KW-1003">Cell membrane</keyword>
<evidence type="ECO:0000256" key="1">
    <source>
        <dbReference type="ARBA" id="ARBA00004651"/>
    </source>
</evidence>
<dbReference type="GO" id="GO:0004930">
    <property type="term" value="F:G protein-coupled receptor activity"/>
    <property type="evidence" value="ECO:0007669"/>
    <property type="project" value="UniProtKB-KW"/>
</dbReference>
<dbReference type="Gene3D" id="1.20.1070.10">
    <property type="entry name" value="Rhodopsin 7-helix transmembrane proteins"/>
    <property type="match status" value="1"/>
</dbReference>
<evidence type="ECO:0000256" key="2">
    <source>
        <dbReference type="ARBA" id="ARBA00022475"/>
    </source>
</evidence>
<keyword evidence="8" id="KW-0325">Glycoprotein</keyword>
<keyword evidence="7 10" id="KW-0675">Receptor</keyword>
<evidence type="ECO:0000256" key="9">
    <source>
        <dbReference type="ARBA" id="ARBA00023224"/>
    </source>
</evidence>
<evidence type="ECO:0000256" key="4">
    <source>
        <dbReference type="ARBA" id="ARBA00022989"/>
    </source>
</evidence>
<evidence type="ECO:0000313" key="14">
    <source>
        <dbReference type="Proteomes" id="UP001186944"/>
    </source>
</evidence>
<keyword evidence="14" id="KW-1185">Reference proteome</keyword>
<keyword evidence="9 10" id="KW-0807">Transducer</keyword>
<protein>
    <recommendedName>
        <fullName evidence="12">G-protein coupled receptors family 1 profile domain-containing protein</fullName>
    </recommendedName>
</protein>
<feature type="transmembrane region" description="Helical" evidence="11">
    <location>
        <begin position="44"/>
        <end position="66"/>
    </location>
</feature>
<evidence type="ECO:0000256" key="10">
    <source>
        <dbReference type="RuleBase" id="RU000688"/>
    </source>
</evidence>
<evidence type="ECO:0000256" key="8">
    <source>
        <dbReference type="ARBA" id="ARBA00023180"/>
    </source>
</evidence>
<feature type="transmembrane region" description="Helical" evidence="11">
    <location>
        <begin position="6"/>
        <end position="32"/>
    </location>
</feature>
<feature type="transmembrane region" description="Helical" evidence="11">
    <location>
        <begin position="218"/>
        <end position="238"/>
    </location>
</feature>
<reference evidence="13" key="1">
    <citation type="submission" date="2019-08" db="EMBL/GenBank/DDBJ databases">
        <title>The improved chromosome-level genome for the pearl oyster Pinctada fucata martensii using PacBio sequencing and Hi-C.</title>
        <authorList>
            <person name="Zheng Z."/>
        </authorList>
    </citation>
    <scope>NUCLEOTIDE SEQUENCE</scope>
    <source>
        <strain evidence="13">ZZ-2019</strain>
        <tissue evidence="13">Adductor muscle</tissue>
    </source>
</reference>
<name>A0AA88YIW3_PINIB</name>
<evidence type="ECO:0000256" key="5">
    <source>
        <dbReference type="ARBA" id="ARBA00023040"/>
    </source>
</evidence>
<keyword evidence="4 11" id="KW-1133">Transmembrane helix</keyword>
<evidence type="ECO:0000256" key="7">
    <source>
        <dbReference type="ARBA" id="ARBA00023170"/>
    </source>
</evidence>
<dbReference type="PRINTS" id="PR00237">
    <property type="entry name" value="GPCRRHODOPSN"/>
</dbReference>
<dbReference type="InterPro" id="IPR000276">
    <property type="entry name" value="GPCR_Rhodpsn"/>
</dbReference>
<dbReference type="PANTHER" id="PTHR24246:SF27">
    <property type="entry name" value="ADENOSINE RECEPTOR, ISOFORM A"/>
    <property type="match status" value="1"/>
</dbReference>
<dbReference type="EMBL" id="VSWD01000003">
    <property type="protein sequence ID" value="KAK3106405.1"/>
    <property type="molecule type" value="Genomic_DNA"/>
</dbReference>
<feature type="domain" description="G-protein coupled receptors family 1 profile" evidence="12">
    <location>
        <begin position="23"/>
        <end position="272"/>
    </location>
</feature>
<proteinExistence type="inferred from homology"/>
<sequence>MESWRVALHVIVRVCISTIGIGGNSFVLYVILKAHNLRDSTIKLIANLSMSDVVTALLFSTVSVSSELVKESFYGCLIVCLLVHYTIFVSLFTLSITTVDRYLAICHHDRYATIMTKKRVFALIITAWVYPLPLLSIPFFGFTSWNKESTCALENILHSWIYKTYSSLVITLILITLGLYIRILIKAREFQRGFHPAQTVGINITSMRVRAKKRAIKNGRVIGIVTLFFIVCWLPFHILQFGFSPENENLSLAAAVTGGLGTFNALVNPFLYAWQRRDFRKSAKRLSCHSITNRKNEINGCKRREEDNCTPFDIMTGKQGNEKKQNDDTIRKQNVCTIKTT</sequence>
<comment type="subcellular location">
    <subcellularLocation>
        <location evidence="1">Cell membrane</location>
        <topology evidence="1">Multi-pass membrane protein</topology>
    </subcellularLocation>
</comment>
<dbReference type="SMART" id="SM01381">
    <property type="entry name" value="7TM_GPCR_Srsx"/>
    <property type="match status" value="1"/>
</dbReference>
<dbReference type="AlphaFoldDB" id="A0AA88YIW3"/>
<keyword evidence="6 11" id="KW-0472">Membrane</keyword>
<keyword evidence="3 10" id="KW-0812">Transmembrane</keyword>
<evidence type="ECO:0000256" key="11">
    <source>
        <dbReference type="SAM" id="Phobius"/>
    </source>
</evidence>
<feature type="transmembrane region" description="Helical" evidence="11">
    <location>
        <begin position="120"/>
        <end position="145"/>
    </location>
</feature>
<dbReference type="CDD" id="cd00637">
    <property type="entry name" value="7tm_classA_rhodopsin-like"/>
    <property type="match status" value="1"/>
</dbReference>
<comment type="similarity">
    <text evidence="10">Belongs to the G-protein coupled receptor 1 family.</text>
</comment>
<comment type="caution">
    <text evidence="13">The sequence shown here is derived from an EMBL/GenBank/DDBJ whole genome shotgun (WGS) entry which is preliminary data.</text>
</comment>
<feature type="transmembrane region" description="Helical" evidence="11">
    <location>
        <begin position="72"/>
        <end position="99"/>
    </location>
</feature>
<evidence type="ECO:0000259" key="12">
    <source>
        <dbReference type="PROSITE" id="PS50262"/>
    </source>
</evidence>
<evidence type="ECO:0000256" key="3">
    <source>
        <dbReference type="ARBA" id="ARBA00022692"/>
    </source>
</evidence>
<dbReference type="GO" id="GO:0005886">
    <property type="term" value="C:plasma membrane"/>
    <property type="evidence" value="ECO:0007669"/>
    <property type="project" value="UniProtKB-SubCell"/>
</dbReference>